<dbReference type="RefSeq" id="WP_073255252.1">
    <property type="nucleotide sequence ID" value="NZ_FRCR01000004.1"/>
</dbReference>
<dbReference type="OrthoDB" id="3034757at2"/>
<dbReference type="Proteomes" id="UP000184375">
    <property type="component" value="Unassembled WGS sequence"/>
</dbReference>
<gene>
    <name evidence="1" type="ORF">SAMN05660826_00888</name>
</gene>
<evidence type="ECO:0008006" key="3">
    <source>
        <dbReference type="Google" id="ProtNLM"/>
    </source>
</evidence>
<proteinExistence type="predicted"/>
<accession>A0A1M7I8Y9</accession>
<dbReference type="AlphaFoldDB" id="A0A1M7I8Y9"/>
<reference evidence="2" key="1">
    <citation type="submission" date="2016-11" db="EMBL/GenBank/DDBJ databases">
        <authorList>
            <person name="Varghese N."/>
            <person name="Submissions S."/>
        </authorList>
    </citation>
    <scope>NUCLEOTIDE SEQUENCE [LARGE SCALE GENOMIC DNA]</scope>
    <source>
        <strain evidence="2">DSM 18802</strain>
    </source>
</reference>
<evidence type="ECO:0000313" key="2">
    <source>
        <dbReference type="Proteomes" id="UP000184375"/>
    </source>
</evidence>
<sequence length="147" mass="16766">MSILENFKDELIFEVQKEFWDERGKGARYRLTRLGVAFIKEQLGDKVKDKENIKKWLVENGFCKEVTFIEDKEISLTMLVKGCCLKPVKESFIKKNIAPLSCPIANMFMYNLELETGLAPELLPIEEEDGGCKITLAKMASSDVVKP</sequence>
<name>A0A1M7I8Y9_9FIRM</name>
<dbReference type="EMBL" id="FRCR01000004">
    <property type="protein sequence ID" value="SHM37109.1"/>
    <property type="molecule type" value="Genomic_DNA"/>
</dbReference>
<dbReference type="STRING" id="447595.SAMN05660826_00888"/>
<keyword evidence="2" id="KW-1185">Reference proteome</keyword>
<protein>
    <recommendedName>
        <fullName evidence="3">L-2-amino-thiazoline-4-carboxylic acid hydrolase</fullName>
    </recommendedName>
</protein>
<organism evidence="1 2">
    <name type="scientific">Caldanaerovirga acetigignens</name>
    <dbReference type="NCBI Taxonomy" id="447595"/>
    <lineage>
        <taxon>Bacteria</taxon>
        <taxon>Bacillati</taxon>
        <taxon>Bacillota</taxon>
        <taxon>Clostridia</taxon>
        <taxon>Thermosediminibacterales</taxon>
        <taxon>Thermosediminibacteraceae</taxon>
        <taxon>Caldanaerovirga</taxon>
    </lineage>
</organism>
<evidence type="ECO:0000313" key="1">
    <source>
        <dbReference type="EMBL" id="SHM37109.1"/>
    </source>
</evidence>